<dbReference type="EMBL" id="CP034791">
    <property type="protein sequence ID" value="AZT91270.1"/>
    <property type="molecule type" value="Genomic_DNA"/>
</dbReference>
<dbReference type="Gene3D" id="2.20.25.90">
    <property type="entry name" value="ADC-like domains"/>
    <property type="match status" value="1"/>
</dbReference>
<dbReference type="InterPro" id="IPR027467">
    <property type="entry name" value="MopterinOxRdtase_cofactor_BS"/>
</dbReference>
<dbReference type="CDD" id="cd00207">
    <property type="entry name" value="fer2"/>
    <property type="match status" value="1"/>
</dbReference>
<dbReference type="InterPro" id="IPR036188">
    <property type="entry name" value="FAD/NAD-bd_sf"/>
</dbReference>
<dbReference type="Gene3D" id="3.50.50.60">
    <property type="entry name" value="FAD/NAD(P)-binding domain"/>
    <property type="match status" value="2"/>
</dbReference>
<dbReference type="SMART" id="SM00926">
    <property type="entry name" value="Molybdop_Fe4S4"/>
    <property type="match status" value="1"/>
</dbReference>
<keyword evidence="3" id="KW-0677">Repeat</keyword>
<reference evidence="10 11" key="1">
    <citation type="submission" date="2018-12" db="EMBL/GenBank/DDBJ databases">
        <title>Genome sequence from the cellulolytic species, Caldicellulosiruptor changbaiensis.</title>
        <authorList>
            <person name="Blumer-Schuette S.E."/>
            <person name="Mendoza C."/>
        </authorList>
    </citation>
    <scope>NUCLEOTIDE SEQUENCE [LARGE SCALE GENOMIC DNA]</scope>
    <source>
        <strain evidence="10 11">CBS-Z</strain>
    </source>
</reference>
<evidence type="ECO:0000256" key="2">
    <source>
        <dbReference type="ARBA" id="ARBA00022723"/>
    </source>
</evidence>
<dbReference type="SUPFAM" id="SSF51971">
    <property type="entry name" value="Nucleotide-binding domain"/>
    <property type="match status" value="1"/>
</dbReference>
<dbReference type="PROSITE" id="PS51669">
    <property type="entry name" value="4FE4S_MOW_BIS_MGD"/>
    <property type="match status" value="1"/>
</dbReference>
<dbReference type="InterPro" id="IPR023753">
    <property type="entry name" value="FAD/NAD-binding_dom"/>
</dbReference>
<dbReference type="Gene3D" id="3.40.228.10">
    <property type="entry name" value="Dimethylsulfoxide Reductase, domain 2"/>
    <property type="match status" value="1"/>
</dbReference>
<dbReference type="FunFam" id="3.10.20.740:FF:000003">
    <property type="entry name" value="Formate dehydrogenase subunit alpha"/>
    <property type="match status" value="1"/>
</dbReference>
<dbReference type="SUPFAM" id="SSF46548">
    <property type="entry name" value="alpha-helical ferredoxin"/>
    <property type="match status" value="1"/>
</dbReference>
<dbReference type="KEGG" id="ccha:ELD05_11940"/>
<evidence type="ECO:0000313" key="10">
    <source>
        <dbReference type="EMBL" id="AZT91270.1"/>
    </source>
</evidence>
<keyword evidence="4" id="KW-0408">Iron</keyword>
<dbReference type="InterPro" id="IPR009051">
    <property type="entry name" value="Helical_ferredxn"/>
</dbReference>
<dbReference type="GO" id="GO:0016491">
    <property type="term" value="F:oxidoreductase activity"/>
    <property type="evidence" value="ECO:0007669"/>
    <property type="project" value="InterPro"/>
</dbReference>
<keyword evidence="5" id="KW-0411">Iron-sulfur</keyword>
<dbReference type="GO" id="GO:0051539">
    <property type="term" value="F:4 iron, 4 sulfur cluster binding"/>
    <property type="evidence" value="ECO:0007669"/>
    <property type="project" value="UniProtKB-KW"/>
</dbReference>
<dbReference type="InterPro" id="IPR017900">
    <property type="entry name" value="4Fe4S_Fe_S_CS"/>
</dbReference>
<keyword evidence="2" id="KW-0479">Metal-binding</keyword>
<dbReference type="RefSeq" id="WP_127352601.1">
    <property type="nucleotide sequence ID" value="NZ_CP034791.1"/>
</dbReference>
<evidence type="ECO:0000313" key="11">
    <source>
        <dbReference type="Proteomes" id="UP000282930"/>
    </source>
</evidence>
<dbReference type="GO" id="GO:0046872">
    <property type="term" value="F:metal ion binding"/>
    <property type="evidence" value="ECO:0007669"/>
    <property type="project" value="UniProtKB-KW"/>
</dbReference>
<evidence type="ECO:0000256" key="6">
    <source>
        <dbReference type="SAM" id="Coils"/>
    </source>
</evidence>
<dbReference type="PRINTS" id="PR00419">
    <property type="entry name" value="ADXRDTASE"/>
</dbReference>
<feature type="domain" description="4Fe-4S ferredoxin-type" evidence="8">
    <location>
        <begin position="604"/>
        <end position="623"/>
    </location>
</feature>
<dbReference type="InterPro" id="IPR028261">
    <property type="entry name" value="DPD_II"/>
</dbReference>
<dbReference type="Proteomes" id="UP000282930">
    <property type="component" value="Chromosome"/>
</dbReference>
<dbReference type="Gene3D" id="1.10.1060.10">
    <property type="entry name" value="Alpha-helical ferredoxin"/>
    <property type="match status" value="1"/>
</dbReference>
<dbReference type="PANTHER" id="PTHR42783">
    <property type="entry name" value="GLUTAMATE SYNTHASE [NADPH] SMALL CHAIN"/>
    <property type="match status" value="1"/>
</dbReference>
<keyword evidence="11" id="KW-1185">Reference proteome</keyword>
<accession>A0A3T0D804</accession>
<dbReference type="PROSITE" id="PS00551">
    <property type="entry name" value="MOLYBDOPTERIN_PROK_1"/>
    <property type="match status" value="1"/>
</dbReference>
<proteinExistence type="predicted"/>
<dbReference type="Pfam" id="PF00384">
    <property type="entry name" value="Molybdopterin"/>
    <property type="match status" value="1"/>
</dbReference>
<dbReference type="InterPro" id="IPR017896">
    <property type="entry name" value="4Fe4S_Fe-S-bd"/>
</dbReference>
<dbReference type="NCBIfam" id="NF009410">
    <property type="entry name" value="PRK12771.1"/>
    <property type="match status" value="1"/>
</dbReference>
<protein>
    <submittedName>
        <fullName evidence="10">FAD-binding protein</fullName>
    </submittedName>
</protein>
<evidence type="ECO:0000259" key="8">
    <source>
        <dbReference type="PROSITE" id="PS51379"/>
    </source>
</evidence>
<dbReference type="Gene3D" id="3.10.20.30">
    <property type="match status" value="1"/>
</dbReference>
<sequence length="1178" mass="129925">MRLVRVNIDNKEIFAEEGKTILEVAHENNIEIPHLCYDKRLKPYGACGLCVVEIEGSPKLARACSTYVTDKMVIKTNSPRVRNARRMALELLLSEHRGDCRPPCVLACPAHTDCQGYVGLIANGQFREAVALIKEQLPFPASIGRVCPHPCEEACRRNMVDQPIAIAELKRFVGDIDLLDDGYIPPIKPKTGKKVAIVGGGPAGLTCAFFLAKEGHDVVVYEAMPKAGGMLRYGIPEYRLPKRILDKEIELIEKMGVQIKTNMRLGVDIPLEYLRKNYDAVFLAVGAWKSSTLGCPGDSAEGVIGGIEFLRKVSMNQPVNLGQRVLVVGGGNTAMDAARTAIRLGAKEVTVLYRRTREEMPAEDIEVKEAEEEGVKFQFLVAPIEVITDGGRVRALKCQRMRLGDMDESGRRRPVPIEGAEVIFEADTIISAIGQKVRVEDIEGLELTRHGTIKVDEGTYQTSLEGVFAGGDAVTGPKIAIEAIAQGKNAAKVIDSYLRGKLEPIKEPYYVKQEDLTPEDFKDREKRPRVPLKVANAEERKNNFREITSTMTEEEAIAEASRCLECGCMDYFECQLYKYVNQYDVDPQRLSGYKHKRYEPQKHPFIERNPDKCILCGLCIRVCEEVVGVCALGFVNRGFETIVKPEFGLPLEETSCISCGQCADICPTGACIGKQPVAKQVPVNTVATKTVCTFCGMGCEMLVETKGNLIFDASPVQSNEGMLCAFGRFGIKYVNDKDRILAPLIKVNGELSKTTFDQALIETAKKLQAIRASYGKDSIAIIASQRLTNEEALLLTKLAQKLDTTVIGSFDLRESVLDRIFGLNASTNSFDEIYSTDLIVAVGKVAENHAVMGAKLKKAVELGAKLVTINNGETRADERAIATYKIDNTAFFKATIKALFEMKAVDEDYVSKIAVNLDELKDDVKNVEVTDEASEFAKIIAGAKTAMVIVDEDTVSDTTIGLLADILTLTQKIGRPRCGIIKVTGLGNTQGAWDMGIRMSKEGIVKLINEGKVKAAFIVSEDPQAADKNLGEVLDKLECLIVADVFLTETAKKADVVLPLVSHVESTGTVTRADGKIQNLNLVLKPKNGLSNLDLLLKLAELFGLQYNLEKLNREMVELLQNENKYNQQILYTEGFATPDKTVHLFVSKDAPAFVEKAVFDTVKNRFEKYLQDKHLKY</sequence>
<organism evidence="10 11">
    <name type="scientific">Caldicellulosiruptor changbaiensis</name>
    <dbReference type="NCBI Taxonomy" id="1222016"/>
    <lineage>
        <taxon>Bacteria</taxon>
        <taxon>Bacillati</taxon>
        <taxon>Bacillota</taxon>
        <taxon>Bacillota incertae sedis</taxon>
        <taxon>Caldicellulosiruptorales</taxon>
        <taxon>Caldicellulosiruptoraceae</taxon>
        <taxon>Caldicellulosiruptor</taxon>
    </lineage>
</organism>
<keyword evidence="6" id="KW-0175">Coiled coil</keyword>
<dbReference type="InterPro" id="IPR006963">
    <property type="entry name" value="Mopterin_OxRdtase_4Fe-4S_dom"/>
</dbReference>
<evidence type="ECO:0000256" key="4">
    <source>
        <dbReference type="ARBA" id="ARBA00023004"/>
    </source>
</evidence>
<dbReference type="PROSITE" id="PS51379">
    <property type="entry name" value="4FE4S_FER_2"/>
    <property type="match status" value="2"/>
</dbReference>
<dbReference type="SUPFAM" id="SSF54862">
    <property type="entry name" value="4Fe-4S ferredoxins"/>
    <property type="match status" value="1"/>
</dbReference>
<dbReference type="Pfam" id="PF13510">
    <property type="entry name" value="Fer2_4"/>
    <property type="match status" value="1"/>
</dbReference>
<evidence type="ECO:0000259" key="9">
    <source>
        <dbReference type="PROSITE" id="PS51669"/>
    </source>
</evidence>
<dbReference type="SUPFAM" id="SSF54292">
    <property type="entry name" value="2Fe-2S ferredoxin-like"/>
    <property type="match status" value="1"/>
</dbReference>
<feature type="domain" description="4Fe-4S ferredoxin-type" evidence="8">
    <location>
        <begin position="647"/>
        <end position="676"/>
    </location>
</feature>
<feature type="domain" description="4Fe-4S Mo/W bis-MGD-type" evidence="9">
    <location>
        <begin position="685"/>
        <end position="738"/>
    </location>
</feature>
<dbReference type="SUPFAM" id="SSF53706">
    <property type="entry name" value="Formate dehydrogenase/DMSO reductase, domains 1-3"/>
    <property type="match status" value="1"/>
</dbReference>
<evidence type="ECO:0000256" key="3">
    <source>
        <dbReference type="ARBA" id="ARBA00022737"/>
    </source>
</evidence>
<evidence type="ECO:0000259" key="7">
    <source>
        <dbReference type="PROSITE" id="PS51085"/>
    </source>
</evidence>
<dbReference type="Pfam" id="PF14691">
    <property type="entry name" value="Fer4_20"/>
    <property type="match status" value="1"/>
</dbReference>
<dbReference type="PANTHER" id="PTHR42783:SF3">
    <property type="entry name" value="GLUTAMATE SYNTHASE [NADPH] SMALL CHAIN-RELATED"/>
    <property type="match status" value="1"/>
</dbReference>
<dbReference type="Pfam" id="PF07992">
    <property type="entry name" value="Pyr_redox_2"/>
    <property type="match status" value="1"/>
</dbReference>
<dbReference type="Gene3D" id="3.30.70.20">
    <property type="match status" value="1"/>
</dbReference>
<dbReference type="Pfam" id="PF04879">
    <property type="entry name" value="Molybdop_Fe4S4"/>
    <property type="match status" value="1"/>
</dbReference>
<dbReference type="InterPro" id="IPR036010">
    <property type="entry name" value="2Fe-2S_ferredoxin-like_sf"/>
</dbReference>
<dbReference type="AlphaFoldDB" id="A0A3T0D804"/>
<dbReference type="Gene3D" id="3.40.50.740">
    <property type="match status" value="2"/>
</dbReference>
<dbReference type="InterPro" id="IPR012675">
    <property type="entry name" value="Beta-grasp_dom_sf"/>
</dbReference>
<gene>
    <name evidence="10" type="ORF">ELD05_11940</name>
</gene>
<feature type="domain" description="2Fe-2S ferredoxin-type" evidence="7">
    <location>
        <begin position="2"/>
        <end position="80"/>
    </location>
</feature>
<dbReference type="FunFam" id="3.30.70.20:FF:000035">
    <property type="entry name" value="Iron hydrogenase 1"/>
    <property type="match status" value="1"/>
</dbReference>
<keyword evidence="1" id="KW-0004">4Fe-4S</keyword>
<dbReference type="InterPro" id="IPR006656">
    <property type="entry name" value="Mopterin_OxRdtase"/>
</dbReference>
<name>A0A3T0D804_9FIRM</name>
<evidence type="ECO:0000256" key="5">
    <source>
        <dbReference type="ARBA" id="ARBA00023014"/>
    </source>
</evidence>
<feature type="coiled-coil region" evidence="6">
    <location>
        <begin position="1102"/>
        <end position="1129"/>
    </location>
</feature>
<dbReference type="PROSITE" id="PS00198">
    <property type="entry name" value="4FE4S_FER_1"/>
    <property type="match status" value="1"/>
</dbReference>
<evidence type="ECO:0000256" key="1">
    <source>
        <dbReference type="ARBA" id="ARBA00022485"/>
    </source>
</evidence>
<dbReference type="InterPro" id="IPR001041">
    <property type="entry name" value="2Fe-2S_ferredoxin-type"/>
</dbReference>
<dbReference type="PROSITE" id="PS51085">
    <property type="entry name" value="2FE2S_FER_2"/>
    <property type="match status" value="1"/>
</dbReference>